<feature type="compositionally biased region" description="Polar residues" evidence="2">
    <location>
        <begin position="334"/>
        <end position="348"/>
    </location>
</feature>
<name>A0A1D2JJ02_PARBR</name>
<evidence type="ECO:0000259" key="3">
    <source>
        <dbReference type="PROSITE" id="PS51021"/>
    </source>
</evidence>
<feature type="region of interest" description="Disordered" evidence="2">
    <location>
        <begin position="229"/>
        <end position="456"/>
    </location>
</feature>
<comment type="caution">
    <text evidence="4">The sequence shown here is derived from an EMBL/GenBank/DDBJ whole genome shotgun (WGS) entry which is preliminary data.</text>
</comment>
<keyword evidence="1" id="KW-0175">Coiled coil</keyword>
<reference evidence="4 5" key="1">
    <citation type="submission" date="2016-06" db="EMBL/GenBank/DDBJ databases">
        <authorList>
            <person name="Kjaerup R.B."/>
            <person name="Dalgaard T.S."/>
            <person name="Juul-Madsen H.R."/>
        </authorList>
    </citation>
    <scope>NUCLEOTIDE SEQUENCE [LARGE SCALE GENOMIC DNA]</scope>
    <source>
        <strain evidence="4 5">Pb300</strain>
    </source>
</reference>
<dbReference type="EMBL" id="LZYO01000070">
    <property type="protein sequence ID" value="ODH38444.1"/>
    <property type="molecule type" value="Genomic_DNA"/>
</dbReference>
<dbReference type="InterPro" id="IPR004148">
    <property type="entry name" value="BAR_dom"/>
</dbReference>
<feature type="compositionally biased region" description="Basic and acidic residues" evidence="2">
    <location>
        <begin position="253"/>
        <end position="265"/>
    </location>
</feature>
<dbReference type="CDD" id="cd07593">
    <property type="entry name" value="BAR_MUG137_fungi"/>
    <property type="match status" value="1"/>
</dbReference>
<dbReference type="AlphaFoldDB" id="A0A1D2JJ02"/>
<dbReference type="GO" id="GO:0005737">
    <property type="term" value="C:cytoplasm"/>
    <property type="evidence" value="ECO:0007669"/>
    <property type="project" value="InterPro"/>
</dbReference>
<evidence type="ECO:0000256" key="2">
    <source>
        <dbReference type="SAM" id="MobiDB-lite"/>
    </source>
</evidence>
<evidence type="ECO:0000313" key="5">
    <source>
        <dbReference type="Proteomes" id="UP000242814"/>
    </source>
</evidence>
<dbReference type="VEuPathDB" id="FungiDB:PABG_06699"/>
<accession>A0A1D2JJ02</accession>
<gene>
    <name evidence="4" type="ORF">ACO22_02345</name>
</gene>
<feature type="compositionally biased region" description="Polar residues" evidence="2">
    <location>
        <begin position="279"/>
        <end position="300"/>
    </location>
</feature>
<protein>
    <recommendedName>
        <fullName evidence="3">BAR domain-containing protein</fullName>
    </recommendedName>
</protein>
<evidence type="ECO:0000256" key="1">
    <source>
        <dbReference type="SAM" id="Coils"/>
    </source>
</evidence>
<organism evidence="4 5">
    <name type="scientific">Paracoccidioides brasiliensis</name>
    <dbReference type="NCBI Taxonomy" id="121759"/>
    <lineage>
        <taxon>Eukaryota</taxon>
        <taxon>Fungi</taxon>
        <taxon>Dikarya</taxon>
        <taxon>Ascomycota</taxon>
        <taxon>Pezizomycotina</taxon>
        <taxon>Eurotiomycetes</taxon>
        <taxon>Eurotiomycetidae</taxon>
        <taxon>Onygenales</taxon>
        <taxon>Ajellomycetaceae</taxon>
        <taxon>Paracoccidioides</taxon>
    </lineage>
</organism>
<dbReference type="Proteomes" id="UP000242814">
    <property type="component" value="Unassembled WGS sequence"/>
</dbReference>
<feature type="compositionally biased region" description="Polar residues" evidence="2">
    <location>
        <begin position="229"/>
        <end position="238"/>
    </location>
</feature>
<feature type="coiled-coil region" evidence="1">
    <location>
        <begin position="126"/>
        <end position="177"/>
    </location>
</feature>
<feature type="compositionally biased region" description="Pro residues" evidence="2">
    <location>
        <begin position="425"/>
        <end position="445"/>
    </location>
</feature>
<dbReference type="SMART" id="SM00721">
    <property type="entry name" value="BAR"/>
    <property type="match status" value="1"/>
</dbReference>
<sequence length="456" mass="51047">MMVNKKLDRFKQWAGERMGSEAKTNVSDDFKALEMEMNLRHEGMERLQRSMTTYMKALSKRNEGDDKEKTLPVGYMGGVMVSHGEDFESTSEFGQCLIGFGRTNERIARIQETYISNATSSWLESLDRSLVQMKEYQNARKKLETRRIAYDASLTKMQKAKREDFRMEEELRNQKAKYEESTEDVYRRMEDIREAEADSIADLAAFLDAELNYYDQCRDLLLQLKNNWPAGQTQSQGGLSRRPGRNRSNTAHSLHDRYEPVHKEPVPVLSPESRPAIKSNRSASTYQTASPPRGYSTDSYQQNLQQQQPMPRSINRTSTFDGFTHQPRFDDSPAQRNSRNTQLQLRTATGTGTGTGTGTSRPHEHYPESPDDASFGKGNSPDRYFPAGRPISPATSNGSVMSRAASMTMVQQAAGSSAGTMGKKGPPPPPPSRAKKPPPPPPPPAGKRHLVGAGNV</sequence>
<dbReference type="SUPFAM" id="SSF103657">
    <property type="entry name" value="BAR/IMD domain-like"/>
    <property type="match status" value="1"/>
</dbReference>
<dbReference type="VEuPathDB" id="FungiDB:PADG_02257"/>
<feature type="domain" description="BAR" evidence="3">
    <location>
        <begin position="15"/>
        <end position="237"/>
    </location>
</feature>
<dbReference type="PROSITE" id="PS51021">
    <property type="entry name" value="BAR"/>
    <property type="match status" value="1"/>
</dbReference>
<proteinExistence type="predicted"/>
<dbReference type="Gene3D" id="1.20.1270.60">
    <property type="entry name" value="Arfaptin homology (AH) domain/BAR domain"/>
    <property type="match status" value="1"/>
</dbReference>
<dbReference type="Pfam" id="PF03114">
    <property type="entry name" value="BAR"/>
    <property type="match status" value="1"/>
</dbReference>
<dbReference type="InterPro" id="IPR027267">
    <property type="entry name" value="AH/BAR_dom_sf"/>
</dbReference>
<evidence type="ECO:0000313" key="4">
    <source>
        <dbReference type="EMBL" id="ODH38444.1"/>
    </source>
</evidence>
<feature type="compositionally biased region" description="Polar residues" evidence="2">
    <location>
        <begin position="408"/>
        <end position="419"/>
    </location>
</feature>